<evidence type="ECO:0000256" key="8">
    <source>
        <dbReference type="SAM" id="MobiDB-lite"/>
    </source>
</evidence>
<feature type="region of interest" description="Disordered" evidence="8">
    <location>
        <begin position="1220"/>
        <end position="1255"/>
    </location>
</feature>
<feature type="region of interest" description="Disordered" evidence="8">
    <location>
        <begin position="547"/>
        <end position="571"/>
    </location>
</feature>
<evidence type="ECO:0000256" key="6">
    <source>
        <dbReference type="ARBA" id="ARBA00023054"/>
    </source>
</evidence>
<feature type="region of interest" description="Disordered" evidence="8">
    <location>
        <begin position="249"/>
        <end position="268"/>
    </location>
</feature>
<feature type="region of interest" description="Disordered" evidence="8">
    <location>
        <begin position="1"/>
        <end position="125"/>
    </location>
</feature>
<feature type="compositionally biased region" description="Acidic residues" evidence="8">
    <location>
        <begin position="947"/>
        <end position="971"/>
    </location>
</feature>
<keyword evidence="6 7" id="KW-0175">Coiled coil</keyword>
<evidence type="ECO:0000256" key="5">
    <source>
        <dbReference type="ARBA" id="ARBA00023016"/>
    </source>
</evidence>
<feature type="compositionally biased region" description="Basic and acidic residues" evidence="8">
    <location>
        <begin position="1027"/>
        <end position="1036"/>
    </location>
</feature>
<evidence type="ECO:0000256" key="4">
    <source>
        <dbReference type="ARBA" id="ARBA00022490"/>
    </source>
</evidence>
<feature type="compositionally biased region" description="Basic and acidic residues" evidence="8">
    <location>
        <begin position="62"/>
        <end position="71"/>
    </location>
</feature>
<feature type="compositionally biased region" description="Low complexity" evidence="8">
    <location>
        <begin position="160"/>
        <end position="179"/>
    </location>
</feature>
<feature type="compositionally biased region" description="Low complexity" evidence="8">
    <location>
        <begin position="1446"/>
        <end position="1458"/>
    </location>
</feature>
<comment type="subcellular location">
    <subcellularLocation>
        <location evidence="1 7">Cytoplasm</location>
    </subcellularLocation>
</comment>
<feature type="region of interest" description="Disordered" evidence="8">
    <location>
        <begin position="1394"/>
        <end position="1464"/>
    </location>
</feature>
<comment type="function">
    <text evidence="7">May act as a negative regulator of salt tolerance.</text>
</comment>
<feature type="region of interest" description="Disordered" evidence="8">
    <location>
        <begin position="1027"/>
        <end position="1186"/>
    </location>
</feature>
<feature type="compositionally biased region" description="Polar residues" evidence="8">
    <location>
        <begin position="295"/>
        <end position="315"/>
    </location>
</feature>
<feature type="region of interest" description="Disordered" evidence="8">
    <location>
        <begin position="745"/>
        <end position="882"/>
    </location>
</feature>
<keyword evidence="10" id="KW-1185">Reference proteome</keyword>
<feature type="compositionally biased region" description="Pro residues" evidence="8">
    <location>
        <begin position="1244"/>
        <end position="1255"/>
    </location>
</feature>
<evidence type="ECO:0000256" key="3">
    <source>
        <dbReference type="ARBA" id="ARBA00020733"/>
    </source>
</evidence>
<feature type="region of interest" description="Disordered" evidence="8">
    <location>
        <begin position="160"/>
        <end position="196"/>
    </location>
</feature>
<organism evidence="9 10">
    <name type="scientific">Phakopsora pachyrhizi</name>
    <name type="common">Asian soybean rust disease fungus</name>
    <dbReference type="NCBI Taxonomy" id="170000"/>
    <lineage>
        <taxon>Eukaryota</taxon>
        <taxon>Fungi</taxon>
        <taxon>Dikarya</taxon>
        <taxon>Basidiomycota</taxon>
        <taxon>Pucciniomycotina</taxon>
        <taxon>Pucciniomycetes</taxon>
        <taxon>Pucciniales</taxon>
        <taxon>Phakopsoraceae</taxon>
        <taxon>Phakopsora</taxon>
    </lineage>
</organism>
<protein>
    <recommendedName>
        <fullName evidence="3 7">Stress response protein NST1</fullName>
    </recommendedName>
</protein>
<feature type="region of interest" description="Disordered" evidence="8">
    <location>
        <begin position="937"/>
        <end position="971"/>
    </location>
</feature>
<feature type="compositionally biased region" description="Polar residues" evidence="8">
    <location>
        <begin position="681"/>
        <end position="694"/>
    </location>
</feature>
<feature type="compositionally biased region" description="Basic and acidic residues" evidence="8">
    <location>
        <begin position="1046"/>
        <end position="1186"/>
    </location>
</feature>
<dbReference type="InterPro" id="IPR025279">
    <property type="entry name" value="NST1"/>
</dbReference>
<feature type="compositionally biased region" description="Low complexity" evidence="8">
    <location>
        <begin position="709"/>
        <end position="718"/>
    </location>
</feature>
<feature type="compositionally biased region" description="Basic residues" evidence="8">
    <location>
        <begin position="44"/>
        <end position="53"/>
    </location>
</feature>
<feature type="region of interest" description="Disordered" evidence="8">
    <location>
        <begin position="1304"/>
        <end position="1339"/>
    </location>
</feature>
<feature type="compositionally biased region" description="Polar residues" evidence="8">
    <location>
        <begin position="250"/>
        <end position="267"/>
    </location>
</feature>
<name>A0AAV0B7P1_PHAPC</name>
<feature type="region of interest" description="Disordered" evidence="8">
    <location>
        <begin position="295"/>
        <end position="328"/>
    </location>
</feature>
<feature type="compositionally biased region" description="Polar residues" evidence="8">
    <location>
        <begin position="1"/>
        <end position="10"/>
    </location>
</feature>
<evidence type="ECO:0000256" key="2">
    <source>
        <dbReference type="ARBA" id="ARBA00007112"/>
    </source>
</evidence>
<comment type="caution">
    <text evidence="9">The sequence shown here is derived from an EMBL/GenBank/DDBJ whole genome shotgun (WGS) entry which is preliminary data.</text>
</comment>
<evidence type="ECO:0000256" key="1">
    <source>
        <dbReference type="ARBA" id="ARBA00004496"/>
    </source>
</evidence>
<feature type="compositionally biased region" description="Low complexity" evidence="8">
    <location>
        <begin position="550"/>
        <end position="566"/>
    </location>
</feature>
<feature type="compositionally biased region" description="Basic residues" evidence="8">
    <location>
        <begin position="444"/>
        <end position="455"/>
    </location>
</feature>
<dbReference type="GO" id="GO:0005737">
    <property type="term" value="C:cytoplasm"/>
    <property type="evidence" value="ECO:0007669"/>
    <property type="project" value="UniProtKB-SubCell"/>
</dbReference>
<proteinExistence type="inferred from homology"/>
<dbReference type="PANTHER" id="PTHR31780">
    <property type="entry name" value="STRESS RESPONSE PROTEIN NST1-RELATED"/>
    <property type="match status" value="1"/>
</dbReference>
<feature type="compositionally biased region" description="Low complexity" evidence="8">
    <location>
        <begin position="23"/>
        <end position="43"/>
    </location>
</feature>
<dbReference type="PANTHER" id="PTHR31780:SF10">
    <property type="entry name" value="LD36051P"/>
    <property type="match status" value="1"/>
</dbReference>
<feature type="region of interest" description="Disordered" evidence="8">
    <location>
        <begin position="661"/>
        <end position="731"/>
    </location>
</feature>
<feature type="region of interest" description="Disordered" evidence="8">
    <location>
        <begin position="1481"/>
        <end position="1524"/>
    </location>
</feature>
<dbReference type="InterPro" id="IPR051195">
    <property type="entry name" value="Fungal_stress_NST1"/>
</dbReference>
<feature type="region of interest" description="Disordered" evidence="8">
    <location>
        <begin position="426"/>
        <end position="457"/>
    </location>
</feature>
<gene>
    <name evidence="9" type="ORF">PPACK8108_LOCUS13059</name>
</gene>
<dbReference type="EMBL" id="CALTRL010003209">
    <property type="protein sequence ID" value="CAH7678536.1"/>
    <property type="molecule type" value="Genomic_DNA"/>
</dbReference>
<dbReference type="Proteomes" id="UP001153365">
    <property type="component" value="Unassembled WGS sequence"/>
</dbReference>
<keyword evidence="5 7" id="KW-0346">Stress response</keyword>
<evidence type="ECO:0000256" key="7">
    <source>
        <dbReference type="RuleBase" id="RU049441"/>
    </source>
</evidence>
<accession>A0AAV0B7P1</accession>
<feature type="region of interest" description="Disordered" evidence="8">
    <location>
        <begin position="1585"/>
        <end position="1604"/>
    </location>
</feature>
<feature type="compositionally biased region" description="Acidic residues" evidence="8">
    <location>
        <begin position="816"/>
        <end position="857"/>
    </location>
</feature>
<evidence type="ECO:0000313" key="10">
    <source>
        <dbReference type="Proteomes" id="UP001153365"/>
    </source>
</evidence>
<feature type="compositionally biased region" description="Pro residues" evidence="8">
    <location>
        <begin position="666"/>
        <end position="675"/>
    </location>
</feature>
<feature type="compositionally biased region" description="Low complexity" evidence="8">
    <location>
        <begin position="1507"/>
        <end position="1520"/>
    </location>
</feature>
<keyword evidence="4 7" id="KW-0963">Cytoplasm</keyword>
<reference evidence="9" key="1">
    <citation type="submission" date="2022-06" db="EMBL/GenBank/DDBJ databases">
        <authorList>
            <consortium name="SYNGENTA / RWTH Aachen University"/>
        </authorList>
    </citation>
    <scope>NUCLEOTIDE SEQUENCE</scope>
</reference>
<dbReference type="Pfam" id="PF13945">
    <property type="entry name" value="NST1"/>
    <property type="match status" value="1"/>
</dbReference>
<evidence type="ECO:0000313" key="9">
    <source>
        <dbReference type="EMBL" id="CAH7678536.1"/>
    </source>
</evidence>
<comment type="similarity">
    <text evidence="2 7">Belongs to the NST1 family.</text>
</comment>
<sequence length="1718" mass="185985">MAKKQTSSRTLGPVPHQAHSQVSSTIRPSSSSSSIPKSKTSGAAKKKNKKKAAQARQLNSNHLDHLTDHVDSIGLADRSDMIGAYPGEETSSNTHRTASSSASPDEDDDRGTSHSMHPSLAAATRQTQEDLLATANDLYRQIETAAAAALASHLSPQSLASIGNNSSSQGSDSKSSPGNFSSQNGNSPHPDDDAYWSSLPSHLRSFIRSALPLAAGHSSSLSQSQSNLQNHSAILPNLSSFASATGMIAPTSNSNSQQTAPQLSSEQMAAAAEQLARVVQSHDWGRAVSTAAQQAGLTHGNAVNGTTRSSSNYSRDGSGGGGATVSVTGGTVTGTIPLGSFTLPLPIHSHSDHSHQHSHGLNIPEPVYYTGETTIVASRASDKSNTDGGPLDDGYYSEVARTTKDEGAPGHMVSSHRLNVLEQASNDSNGAACPSSPITNAVSSKKKKKNKKKKTANTTLNEVDSILSNHGAISERTGSLFSFEPPSKLSPHLTSVPRKTTLDTVASNAVNPISPSLTAPPSRLPPVPPGVNQKKKPLVSNAIPSNVRETNNSASSSTITNITSSNVPHQPTERERIRDFWLTLNQEERANLVKIEKDAVLKKMKEQQRHSCSCAVCGRKRLAIEQELEVLYDAYYDELENYAEASKRYYGSDTVNRGGKALPGMYPKPPGPGPFPGSVDVMTTTAQPPSQTAKKTVPKPSRDHKNIRPRPQQAALQQPHPPQPTIANNRNHYPQLTNAVKRTLPLPSQPKKNISHNGSSDHDHVHSPSCPHHPHHHDSNHYHPSSNGNRGKGVANHSCGAQAIHPRNQHSRADDDIFPDEDPEEDDDDEYNDDDEEEYDEDDDEDGEFEDDDEIPALEEVPSEAPEQINPPRKVNAKGIETPYNSNKMVNGVKGTANSANNGDLFGFGNSLTVKGGILTVADDLLRNDGQKFLEMMESLADKHDEEGEEYDDDEEDDELDDDEGFEDEIVTEEYRMKEGRRMFQIFAARMFEQRVLTAYRERVAQEKQAQLLRELEDEDRLAQEREMKKVKDAQKKKEKKKAQKQLKDQDLAKKMKDKEQEELAAKAAEEARLEAEKRKQEEQRQKREAQRKLQEAERARKEEEKRKRLEDEARRRKEKEEKAKLEKEARAVREKEERERRAKEEAQRKMKAEAERKEKEAREAKIRDEAQRKKQAEIDKREAEGLAKREAAKAAAAKISAQTKNGFSVAPISAALSSGTLQQRSPAAVRHASLSKPAITPVKAPPPSISTFPRPTPVYTPHTPSRQVQPLNLPRQLSVGIGLGRPSSAAAAPPFSTGVSPMGVPTSYSTIPPRPPSAQYGSNFHTPSGPPPSTPADISIMSNIQTSIVSGPYLPMGGFQPPMGPMMHPINNRAFSGTGIPSAPQTNFINQHQSLQQSQKHRTNLVSAVPPSTPTHPPGILSPTLGSATSPLSALHLGSEPVRKASASAAGPIGPSSHLRRPSGIDETLFQTGFFSNSIEPIGRPKVHNSAIPVDPLGNNSDHDSTSISTGGPSPTRSPQNALGSSALLADDYTNASFPRRHTMPTNIPPSSAAGSLHASAFENGLGVGSSIWGSSLPSGGDTGWGSSVLPNHHTVPVAPRTPLQQSLQINTLDGAGALAGTRESTTDWIRRRAISAYCNMRLDEKWIPVGDVSIEMQRIHSDTLHISLKEMVDACLVKRNIHNGGGDWQFSQQGPVLYTRWVPVSSQEAAAGVPAS</sequence>